<dbReference type="KEGG" id="pfy:PFICI_12120"/>
<feature type="transmembrane region" description="Helical" evidence="2">
    <location>
        <begin position="103"/>
        <end position="130"/>
    </location>
</feature>
<reference evidence="4" key="1">
    <citation type="journal article" date="2015" name="BMC Genomics">
        <title>Genomic and transcriptomic analysis of the endophytic fungus Pestalotiopsis fici reveals its lifestyle and high potential for synthesis of natural products.</title>
        <authorList>
            <person name="Wang X."/>
            <person name="Zhang X."/>
            <person name="Liu L."/>
            <person name="Xiang M."/>
            <person name="Wang W."/>
            <person name="Sun X."/>
            <person name="Che Y."/>
            <person name="Guo L."/>
            <person name="Liu G."/>
            <person name="Guo L."/>
            <person name="Wang C."/>
            <person name="Yin W.B."/>
            <person name="Stadler M."/>
            <person name="Zhang X."/>
            <person name="Liu X."/>
        </authorList>
    </citation>
    <scope>NUCLEOTIDE SEQUENCE [LARGE SCALE GENOMIC DNA]</scope>
    <source>
        <strain evidence="4">W106-1 / CGMCC3.15140</strain>
    </source>
</reference>
<dbReference type="Proteomes" id="UP000030651">
    <property type="component" value="Unassembled WGS sequence"/>
</dbReference>
<dbReference type="HOGENOM" id="CLU_1030982_0_0_1"/>
<dbReference type="RefSeq" id="XP_007838892.1">
    <property type="nucleotide sequence ID" value="XM_007840701.1"/>
</dbReference>
<dbReference type="InParanoid" id="W3WSB2"/>
<feature type="compositionally biased region" description="Polar residues" evidence="1">
    <location>
        <begin position="25"/>
        <end position="37"/>
    </location>
</feature>
<dbReference type="AlphaFoldDB" id="W3WSB2"/>
<proteinExistence type="predicted"/>
<organism evidence="3 4">
    <name type="scientific">Pestalotiopsis fici (strain W106-1 / CGMCC3.15140)</name>
    <dbReference type="NCBI Taxonomy" id="1229662"/>
    <lineage>
        <taxon>Eukaryota</taxon>
        <taxon>Fungi</taxon>
        <taxon>Dikarya</taxon>
        <taxon>Ascomycota</taxon>
        <taxon>Pezizomycotina</taxon>
        <taxon>Sordariomycetes</taxon>
        <taxon>Xylariomycetidae</taxon>
        <taxon>Amphisphaeriales</taxon>
        <taxon>Sporocadaceae</taxon>
        <taxon>Pestalotiopsis</taxon>
    </lineage>
</organism>
<keyword evidence="2" id="KW-0812">Transmembrane</keyword>
<evidence type="ECO:0000256" key="1">
    <source>
        <dbReference type="SAM" id="MobiDB-lite"/>
    </source>
</evidence>
<keyword evidence="4" id="KW-1185">Reference proteome</keyword>
<dbReference type="STRING" id="1229662.W3WSB2"/>
<dbReference type="EMBL" id="KI912117">
    <property type="protein sequence ID" value="ETS76733.1"/>
    <property type="molecule type" value="Genomic_DNA"/>
</dbReference>
<keyword evidence="2" id="KW-1133">Transmembrane helix</keyword>
<evidence type="ECO:0000313" key="4">
    <source>
        <dbReference type="Proteomes" id="UP000030651"/>
    </source>
</evidence>
<accession>W3WSB2</accession>
<feature type="region of interest" description="Disordered" evidence="1">
    <location>
        <begin position="1"/>
        <end position="99"/>
    </location>
</feature>
<keyword evidence="2" id="KW-0472">Membrane</keyword>
<gene>
    <name evidence="3" type="ORF">PFICI_12120</name>
</gene>
<feature type="compositionally biased region" description="Low complexity" evidence="1">
    <location>
        <begin position="64"/>
        <end position="74"/>
    </location>
</feature>
<sequence>MQSPAMESEAPELYRDDGQFKEVMPSSNLGPYQQQVDPANRGGGNHQSHLEAVRIGQVDPEVLGYGTYSSTGTGDPQLAPTDHDEPKPAPSDQKKKRDDKKRIWGLTLPTLIFIIVVAVIVIGASIGGALGGLKATKDRNGALNSVDSAESRSLSTQPKATATTAATATVTTTQSADISNYIAPTDKDLYIHIDCAALEDDHQSTQMANGQTYSYSVECGKDIVRFTGDVGIDIFAATTYTFEDCLMVCSSYNQNSNSTGCKAIAFNRCE</sequence>
<dbReference type="GeneID" id="19277133"/>
<evidence type="ECO:0000313" key="3">
    <source>
        <dbReference type="EMBL" id="ETS76733.1"/>
    </source>
</evidence>
<name>W3WSB2_PESFW</name>
<feature type="compositionally biased region" description="Basic and acidic residues" evidence="1">
    <location>
        <begin position="81"/>
        <end position="99"/>
    </location>
</feature>
<protein>
    <recommendedName>
        <fullName evidence="5">Apple domain-containing protein</fullName>
    </recommendedName>
</protein>
<evidence type="ECO:0008006" key="5">
    <source>
        <dbReference type="Google" id="ProtNLM"/>
    </source>
</evidence>
<dbReference type="OrthoDB" id="5358884at2759"/>
<evidence type="ECO:0000256" key="2">
    <source>
        <dbReference type="SAM" id="Phobius"/>
    </source>
</evidence>